<gene>
    <name evidence="2" type="ORF">FSO04_43280</name>
</gene>
<name>A0A6N6W0X2_9BURK</name>
<proteinExistence type="predicted"/>
<evidence type="ECO:0000313" key="2">
    <source>
        <dbReference type="EMBL" id="KAE8753769.1"/>
    </source>
</evidence>
<organism evidence="2 3">
    <name type="scientific">Paraburkholderia madseniana</name>
    <dbReference type="NCBI Taxonomy" id="2599607"/>
    <lineage>
        <taxon>Bacteria</taxon>
        <taxon>Pseudomonadati</taxon>
        <taxon>Pseudomonadota</taxon>
        <taxon>Betaproteobacteria</taxon>
        <taxon>Burkholderiales</taxon>
        <taxon>Burkholderiaceae</taxon>
        <taxon>Paraburkholderia</taxon>
    </lineage>
</organism>
<protein>
    <submittedName>
        <fullName evidence="2">Uncharacterized protein</fullName>
    </submittedName>
</protein>
<dbReference type="Proteomes" id="UP000463700">
    <property type="component" value="Unassembled WGS sequence"/>
</dbReference>
<evidence type="ECO:0000313" key="3">
    <source>
        <dbReference type="Proteomes" id="UP000463700"/>
    </source>
</evidence>
<dbReference type="EMBL" id="VOSW01000171">
    <property type="protein sequence ID" value="KAE8753769.1"/>
    <property type="molecule type" value="Genomic_DNA"/>
</dbReference>
<sequence>MKYPNLRYGNPREMAYYAQGRSLKELARELRRSERSVRDWLSGRERVPWWVPELLRLRDMEHDLRLRQMNIGRLAPPLGVVGEPPSNVSRLRPLIGDNLATESRSTQPAADDQEVSPRFA</sequence>
<reference evidence="2 3" key="1">
    <citation type="journal article" date="2020" name="Int. J. Syst. Evol. Microbiol.">
        <title>Paraburkholderia madseniana sp. nov., a phenolic acid-degrading bacterium isolated from acidic forest soil.</title>
        <authorList>
            <person name="Wilhelm R.C."/>
            <person name="Murphy S.J.L."/>
            <person name="Feriancek N.M."/>
            <person name="Karasz D.C."/>
            <person name="DeRito C.M."/>
            <person name="Newman J.D."/>
            <person name="Buckley D.H."/>
        </authorList>
    </citation>
    <scope>NUCLEOTIDE SEQUENCE [LARGE SCALE GENOMIC DNA]</scope>
    <source>
        <strain evidence="2 3">RP11</strain>
    </source>
</reference>
<dbReference type="RefSeq" id="WP_154567482.1">
    <property type="nucleotide sequence ID" value="NZ_VOSW01000171.1"/>
</dbReference>
<evidence type="ECO:0000256" key="1">
    <source>
        <dbReference type="SAM" id="MobiDB-lite"/>
    </source>
</evidence>
<dbReference type="OrthoDB" id="8719744at2"/>
<feature type="region of interest" description="Disordered" evidence="1">
    <location>
        <begin position="75"/>
        <end position="120"/>
    </location>
</feature>
<dbReference type="AlphaFoldDB" id="A0A6N6W0X2"/>
<comment type="caution">
    <text evidence="2">The sequence shown here is derived from an EMBL/GenBank/DDBJ whole genome shotgun (WGS) entry which is preliminary data.</text>
</comment>
<accession>A0A6N6W0X2</accession>